<protein>
    <submittedName>
        <fullName evidence="2">Reverse transcriptase</fullName>
    </submittedName>
</protein>
<keyword evidence="3" id="KW-1185">Reference proteome</keyword>
<gene>
    <name evidence="2" type="ORF">EPI10_027590</name>
</gene>
<evidence type="ECO:0000259" key="1">
    <source>
        <dbReference type="Pfam" id="PF00078"/>
    </source>
</evidence>
<dbReference type="Proteomes" id="UP000325315">
    <property type="component" value="Unassembled WGS sequence"/>
</dbReference>
<proteinExistence type="predicted"/>
<organism evidence="2 3">
    <name type="scientific">Gossypium australe</name>
    <dbReference type="NCBI Taxonomy" id="47621"/>
    <lineage>
        <taxon>Eukaryota</taxon>
        <taxon>Viridiplantae</taxon>
        <taxon>Streptophyta</taxon>
        <taxon>Embryophyta</taxon>
        <taxon>Tracheophyta</taxon>
        <taxon>Spermatophyta</taxon>
        <taxon>Magnoliopsida</taxon>
        <taxon>eudicotyledons</taxon>
        <taxon>Gunneridae</taxon>
        <taxon>Pentapetalae</taxon>
        <taxon>rosids</taxon>
        <taxon>malvids</taxon>
        <taxon>Malvales</taxon>
        <taxon>Malvaceae</taxon>
        <taxon>Malvoideae</taxon>
        <taxon>Gossypium</taxon>
    </lineage>
</organism>
<dbReference type="GO" id="GO:0003964">
    <property type="term" value="F:RNA-directed DNA polymerase activity"/>
    <property type="evidence" value="ECO:0007669"/>
    <property type="project" value="UniProtKB-KW"/>
</dbReference>
<keyword evidence="2" id="KW-0695">RNA-directed DNA polymerase</keyword>
<comment type="caution">
    <text evidence="2">The sequence shown here is derived from an EMBL/GenBank/DDBJ whole genome shotgun (WGS) entry which is preliminary data.</text>
</comment>
<dbReference type="EMBL" id="SMMG02000009">
    <property type="protein sequence ID" value="KAA3460978.1"/>
    <property type="molecule type" value="Genomic_DNA"/>
</dbReference>
<dbReference type="Pfam" id="PF00078">
    <property type="entry name" value="RVT_1"/>
    <property type="match status" value="1"/>
</dbReference>
<evidence type="ECO:0000313" key="2">
    <source>
        <dbReference type="EMBL" id="KAA3460978.1"/>
    </source>
</evidence>
<name>A0A5B6UUM6_9ROSI</name>
<keyword evidence="2" id="KW-0548">Nucleotidyltransferase</keyword>
<feature type="domain" description="Reverse transcriptase" evidence="1">
    <location>
        <begin position="105"/>
        <end position="235"/>
    </location>
</feature>
<dbReference type="AlphaFoldDB" id="A0A5B6UUM6"/>
<keyword evidence="2" id="KW-0808">Transferase</keyword>
<dbReference type="PANTHER" id="PTHR33116">
    <property type="entry name" value="REVERSE TRANSCRIPTASE ZINC-BINDING DOMAIN-CONTAINING PROTEIN-RELATED-RELATED"/>
    <property type="match status" value="1"/>
</dbReference>
<accession>A0A5B6UUM6</accession>
<sequence>MKTAVNYFKDLFTSSRQSDDDTVYEGVPFRISSSMNEHLLRDFTVEEINDALREMGLTKAPGYDGFHVVFFQKFWHIIGQDVAKYCLKVLNREISLNESLFGFTKKISKTIANRLKMVLDQLISDNILVAYEVLHVLQRRSKGKKSSFALKLDMSKAYDRMEWGFLEGMMTHMGFATEWISLVMHCISSVSYTVNFNGFSSERFFPQWGLRQSDPLSPYLFLICTEGFSSLLDSAVQMGNLRGVKYESASGQKLNLDKSQIFFSFNASDNSCNQLVQMLGVRRSLCMERYLGLPRMVRRRKKDAFQYICDRMRMKVQSWGARLLFQGGKNIFIKVVLQAIPIYSMSCFLLPKMFCMNLESIMSHFLWQKSSTRRGIHWCNWASLNLSKNCGGMGFRDLGKFNIALLAKQGWRLVTNLDSLLGPIYKAKYYHHTLFWNATLGNNLSYAWKSIYAARKLLEDGIGWRVGSRSQISILQARWFPRWAGGNLSYFCKQWD</sequence>
<dbReference type="PANTHER" id="PTHR33116:SF86">
    <property type="entry name" value="REVERSE TRANSCRIPTASE DOMAIN-CONTAINING PROTEIN"/>
    <property type="match status" value="1"/>
</dbReference>
<dbReference type="InterPro" id="IPR000477">
    <property type="entry name" value="RT_dom"/>
</dbReference>
<evidence type="ECO:0000313" key="3">
    <source>
        <dbReference type="Proteomes" id="UP000325315"/>
    </source>
</evidence>
<reference evidence="3" key="1">
    <citation type="journal article" date="2019" name="Plant Biotechnol. J.">
        <title>Genome sequencing of the Australian wild diploid species Gossypium australe highlights disease resistance and delayed gland morphogenesis.</title>
        <authorList>
            <person name="Cai Y."/>
            <person name="Cai X."/>
            <person name="Wang Q."/>
            <person name="Wang P."/>
            <person name="Zhang Y."/>
            <person name="Cai C."/>
            <person name="Xu Y."/>
            <person name="Wang K."/>
            <person name="Zhou Z."/>
            <person name="Wang C."/>
            <person name="Geng S."/>
            <person name="Li B."/>
            <person name="Dong Q."/>
            <person name="Hou Y."/>
            <person name="Wang H."/>
            <person name="Ai P."/>
            <person name="Liu Z."/>
            <person name="Yi F."/>
            <person name="Sun M."/>
            <person name="An G."/>
            <person name="Cheng J."/>
            <person name="Zhang Y."/>
            <person name="Shi Q."/>
            <person name="Xie Y."/>
            <person name="Shi X."/>
            <person name="Chang Y."/>
            <person name="Huang F."/>
            <person name="Chen Y."/>
            <person name="Hong S."/>
            <person name="Mi L."/>
            <person name="Sun Q."/>
            <person name="Zhang L."/>
            <person name="Zhou B."/>
            <person name="Peng R."/>
            <person name="Zhang X."/>
            <person name="Liu F."/>
        </authorList>
    </citation>
    <scope>NUCLEOTIDE SEQUENCE [LARGE SCALE GENOMIC DNA]</scope>
    <source>
        <strain evidence="3">cv. PA1801</strain>
    </source>
</reference>
<dbReference type="OrthoDB" id="1750106at2759"/>